<dbReference type="Proteomes" id="UP000033448">
    <property type="component" value="Unassembled WGS sequence"/>
</dbReference>
<protein>
    <recommendedName>
        <fullName evidence="1">DUF427 domain-containing protein</fullName>
    </recommendedName>
</protein>
<accession>A0A0F0LB44</accession>
<feature type="domain" description="DUF427" evidence="1">
    <location>
        <begin position="1"/>
        <end position="93"/>
    </location>
</feature>
<dbReference type="Pfam" id="PF04248">
    <property type="entry name" value="NTP_transf_9"/>
    <property type="match status" value="1"/>
</dbReference>
<dbReference type="InterPro" id="IPR007361">
    <property type="entry name" value="DUF427"/>
</dbReference>
<evidence type="ECO:0000313" key="2">
    <source>
        <dbReference type="EMBL" id="KJL30343.1"/>
    </source>
</evidence>
<dbReference type="AlphaFoldDB" id="A0A0F0LB44"/>
<gene>
    <name evidence="2" type="ORF">RL72_00250</name>
</gene>
<evidence type="ECO:0000313" key="3">
    <source>
        <dbReference type="Proteomes" id="UP000033448"/>
    </source>
</evidence>
<evidence type="ECO:0000259" key="1">
    <source>
        <dbReference type="Pfam" id="PF04248"/>
    </source>
</evidence>
<dbReference type="EMBL" id="JYIT01000044">
    <property type="protein sequence ID" value="KJL30343.1"/>
    <property type="molecule type" value="Genomic_DNA"/>
</dbReference>
<dbReference type="RefSeq" id="WP_045249000.1">
    <property type="nucleotide sequence ID" value="NZ_JYIT01000044.1"/>
</dbReference>
<dbReference type="PATRIC" id="fig|582680.7.peg.263"/>
<sequence length="110" mass="12280">MQAVFEGRVVANADDSDVVVIEGNRYFPPTAVTEGVLQESPTPYTCPWKGECQYYSLRVDEQVHKDLAWAYPHPYPTAIERVGVDFSGYVAFDRKVEVRAGDVPQEGSLP</sequence>
<dbReference type="PANTHER" id="PTHR34310">
    <property type="entry name" value="DUF427 DOMAIN PROTEIN (AFU_ORTHOLOGUE AFUA_3G02220)"/>
    <property type="match status" value="1"/>
</dbReference>
<keyword evidence="3" id="KW-1185">Reference proteome</keyword>
<dbReference type="OrthoDB" id="9815163at2"/>
<proteinExistence type="predicted"/>
<reference evidence="2 3" key="1">
    <citation type="submission" date="2015-02" db="EMBL/GenBank/DDBJ databases">
        <title>Draft genome sequences of ten Microbacterium spp. with emphasis on heavy metal contaminated environments.</title>
        <authorList>
            <person name="Corretto E."/>
        </authorList>
    </citation>
    <scope>NUCLEOTIDE SEQUENCE [LARGE SCALE GENOMIC DNA]</scope>
    <source>
        <strain evidence="2 3">DSM 23848</strain>
    </source>
</reference>
<name>A0A0F0LB44_9MICO</name>
<comment type="caution">
    <text evidence="2">The sequence shown here is derived from an EMBL/GenBank/DDBJ whole genome shotgun (WGS) entry which is preliminary data.</text>
</comment>
<organism evidence="2 3">
    <name type="scientific">Microbacterium azadirachtae</name>
    <dbReference type="NCBI Taxonomy" id="582680"/>
    <lineage>
        <taxon>Bacteria</taxon>
        <taxon>Bacillati</taxon>
        <taxon>Actinomycetota</taxon>
        <taxon>Actinomycetes</taxon>
        <taxon>Micrococcales</taxon>
        <taxon>Microbacteriaceae</taxon>
        <taxon>Microbacterium</taxon>
    </lineage>
</organism>
<dbReference type="InterPro" id="IPR038694">
    <property type="entry name" value="DUF427_sf"/>
</dbReference>
<dbReference type="Gene3D" id="2.170.150.40">
    <property type="entry name" value="Domain of unknown function (DUF427)"/>
    <property type="match status" value="1"/>
</dbReference>
<dbReference type="PANTHER" id="PTHR34310:SF5">
    <property type="entry name" value="DUF427 DOMAIN PROTEIN (AFU_ORTHOLOGUE AFUA_3G02220)"/>
    <property type="match status" value="1"/>
</dbReference>